<accession>A0ABR0R7Z7</accession>
<evidence type="ECO:0000256" key="1">
    <source>
        <dbReference type="SAM" id="MobiDB-lite"/>
    </source>
</evidence>
<feature type="region of interest" description="Disordered" evidence="1">
    <location>
        <begin position="1"/>
        <end position="107"/>
    </location>
</feature>
<gene>
    <name evidence="2" type="ORF">PMZ80_011009</name>
</gene>
<feature type="compositionally biased region" description="Low complexity" evidence="1">
    <location>
        <begin position="31"/>
        <end position="62"/>
    </location>
</feature>
<protein>
    <submittedName>
        <fullName evidence="2">Uncharacterized protein</fullName>
    </submittedName>
</protein>
<comment type="caution">
    <text evidence="2">The sequence shown here is derived from an EMBL/GenBank/DDBJ whole genome shotgun (WGS) entry which is preliminary data.</text>
</comment>
<feature type="compositionally biased region" description="Basic and acidic residues" evidence="1">
    <location>
        <begin position="93"/>
        <end position="107"/>
    </location>
</feature>
<dbReference type="RefSeq" id="XP_064724836.1">
    <property type="nucleotide sequence ID" value="XM_064879397.1"/>
</dbReference>
<sequence>MEDSQSDGKKPMADGASDDKIKAPPRTASKPASETNSTSATSSPAASISAPPQATQPQTQPRPQVPTPVDNPDASPATAARLKPNRTKSGGKQGEDSGEAKKVSGDDEEFDRRAAILRAPCVCSHILTYPTPQPRAPYTRAESLLRYSDASEAQQDTIDLHKNQQTLEGIWADLRTKLSDLHGVLTEIPARPLSLDTPLCWVDLPGSSFWTCGLCHRVLELAQKRPREERAGYGHRLSEASIDQHNHEDRHLKYQYGRSKSIYERLYDSKILAEQVAWWCHFEYAPPRMEMVLLVEQPTLLPWDVRLCLPAVMGGVSQSRPIVKARGSLVRSGIVEKEVYWNSE</sequence>
<organism evidence="2 3">
    <name type="scientific">Knufia obscura</name>
    <dbReference type="NCBI Taxonomy" id="1635080"/>
    <lineage>
        <taxon>Eukaryota</taxon>
        <taxon>Fungi</taxon>
        <taxon>Dikarya</taxon>
        <taxon>Ascomycota</taxon>
        <taxon>Pezizomycotina</taxon>
        <taxon>Eurotiomycetes</taxon>
        <taxon>Chaetothyriomycetidae</taxon>
        <taxon>Chaetothyriales</taxon>
        <taxon>Trichomeriaceae</taxon>
        <taxon>Knufia</taxon>
    </lineage>
</organism>
<dbReference type="Proteomes" id="UP001334248">
    <property type="component" value="Unassembled WGS sequence"/>
</dbReference>
<dbReference type="EMBL" id="JAVHJV010000023">
    <property type="protein sequence ID" value="KAK5936746.1"/>
    <property type="molecule type" value="Genomic_DNA"/>
</dbReference>
<evidence type="ECO:0000313" key="2">
    <source>
        <dbReference type="EMBL" id="KAK5936746.1"/>
    </source>
</evidence>
<evidence type="ECO:0000313" key="3">
    <source>
        <dbReference type="Proteomes" id="UP001334248"/>
    </source>
</evidence>
<feature type="compositionally biased region" description="Basic and acidic residues" evidence="1">
    <location>
        <begin position="1"/>
        <end position="22"/>
    </location>
</feature>
<name>A0ABR0R7Z7_9EURO</name>
<reference evidence="2 3" key="1">
    <citation type="journal article" date="2023" name="Res Sq">
        <title>Genomic and morphological characterization of Knufia obscura isolated from the Mars 2020 spacecraft assembly facility.</title>
        <authorList>
            <person name="Chander A.M."/>
            <person name="Teixeira M.M."/>
            <person name="Singh N.K."/>
            <person name="Williams M.P."/>
            <person name="Parker C.W."/>
            <person name="Leo P."/>
            <person name="Stajich J.E."/>
            <person name="Torok T."/>
            <person name="Tighe S."/>
            <person name="Mason C.E."/>
            <person name="Venkateswaran K."/>
        </authorList>
    </citation>
    <scope>NUCLEOTIDE SEQUENCE [LARGE SCALE GENOMIC DNA]</scope>
    <source>
        <strain evidence="2 3">CCFEE 5817</strain>
    </source>
</reference>
<proteinExistence type="predicted"/>
<keyword evidence="3" id="KW-1185">Reference proteome</keyword>
<dbReference type="GeneID" id="90004458"/>